<proteinExistence type="predicted"/>
<evidence type="ECO:0000256" key="2">
    <source>
        <dbReference type="ARBA" id="ARBA00023125"/>
    </source>
</evidence>
<gene>
    <name evidence="5" type="ORF">GCM10022263_09970</name>
</gene>
<sequence length="348" mass="37535">MPRPSAARTLERITRLADAALPWEELAEEVLEVLAQALPFDAATVAPFDPTTGLITGSVKRDVPADSYARFAHFEYVAPDPHAFSRLARRRRPIGVLVDDLDGDPARAERYRDFYLPDLAIGHELRIAARERSLLWAGVSLLRAVDSRGFDADEAALADRLVAPLVRGFRGGGIRTVHAAPVTRVAPLVLVVDSHNTVTAATGDRSGWFAQLDPTGTRPLPVPVVSAVVRARRRRGEPTEITVPTSSYGWVSVSAAALQPTGAAEAVGDVVVTLRHADPSASSALVMAALDLTRREAQIVDRVLLGRSTAEIAATLHLSPYTVQDHLKAVFAKAGVRSRRQLVALLRD</sequence>
<dbReference type="PANTHER" id="PTHR44688:SF16">
    <property type="entry name" value="DNA-BINDING TRANSCRIPTIONAL ACTIVATOR DEVR_DOSR"/>
    <property type="match status" value="1"/>
</dbReference>
<evidence type="ECO:0000313" key="5">
    <source>
        <dbReference type="EMBL" id="GAA3523650.1"/>
    </source>
</evidence>
<dbReference type="Proteomes" id="UP001500301">
    <property type="component" value="Unassembled WGS sequence"/>
</dbReference>
<evidence type="ECO:0000256" key="1">
    <source>
        <dbReference type="ARBA" id="ARBA00023015"/>
    </source>
</evidence>
<keyword evidence="1" id="KW-0805">Transcription regulation</keyword>
<keyword evidence="6" id="KW-1185">Reference proteome</keyword>
<evidence type="ECO:0000313" key="6">
    <source>
        <dbReference type="Proteomes" id="UP001500301"/>
    </source>
</evidence>
<dbReference type="SMART" id="SM00421">
    <property type="entry name" value="HTH_LUXR"/>
    <property type="match status" value="1"/>
</dbReference>
<evidence type="ECO:0000259" key="4">
    <source>
        <dbReference type="PROSITE" id="PS50043"/>
    </source>
</evidence>
<organism evidence="5 6">
    <name type="scientific">Nocardioides daeguensis</name>
    <dbReference type="NCBI Taxonomy" id="908359"/>
    <lineage>
        <taxon>Bacteria</taxon>
        <taxon>Bacillati</taxon>
        <taxon>Actinomycetota</taxon>
        <taxon>Actinomycetes</taxon>
        <taxon>Propionibacteriales</taxon>
        <taxon>Nocardioidaceae</taxon>
        <taxon>Nocardioides</taxon>
    </lineage>
</organism>
<dbReference type="Pfam" id="PF00196">
    <property type="entry name" value="GerE"/>
    <property type="match status" value="1"/>
</dbReference>
<keyword evidence="2" id="KW-0238">DNA-binding</keyword>
<feature type="domain" description="HTH luxR-type" evidence="4">
    <location>
        <begin position="285"/>
        <end position="348"/>
    </location>
</feature>
<protein>
    <submittedName>
        <fullName evidence="5">LuxR C-terminal-related transcriptional regulator</fullName>
    </submittedName>
</protein>
<evidence type="ECO:0000256" key="3">
    <source>
        <dbReference type="ARBA" id="ARBA00023163"/>
    </source>
</evidence>
<reference evidence="6" key="1">
    <citation type="journal article" date="2019" name="Int. J. Syst. Evol. Microbiol.">
        <title>The Global Catalogue of Microorganisms (GCM) 10K type strain sequencing project: providing services to taxonomists for standard genome sequencing and annotation.</title>
        <authorList>
            <consortium name="The Broad Institute Genomics Platform"/>
            <consortium name="The Broad Institute Genome Sequencing Center for Infectious Disease"/>
            <person name="Wu L."/>
            <person name="Ma J."/>
        </authorList>
    </citation>
    <scope>NUCLEOTIDE SEQUENCE [LARGE SCALE GENOMIC DNA]</scope>
    <source>
        <strain evidence="6">JCM 17460</strain>
    </source>
</reference>
<dbReference type="EMBL" id="BAABBB010000005">
    <property type="protein sequence ID" value="GAA3523650.1"/>
    <property type="molecule type" value="Genomic_DNA"/>
</dbReference>
<accession>A0ABP6UYI7</accession>
<dbReference type="InterPro" id="IPR000792">
    <property type="entry name" value="Tscrpt_reg_LuxR_C"/>
</dbReference>
<keyword evidence="3" id="KW-0804">Transcription</keyword>
<dbReference type="PROSITE" id="PS50043">
    <property type="entry name" value="HTH_LUXR_2"/>
    <property type="match status" value="1"/>
</dbReference>
<dbReference type="PANTHER" id="PTHR44688">
    <property type="entry name" value="DNA-BINDING TRANSCRIPTIONAL ACTIVATOR DEVR_DOSR"/>
    <property type="match status" value="1"/>
</dbReference>
<dbReference type="PROSITE" id="PS00622">
    <property type="entry name" value="HTH_LUXR_1"/>
    <property type="match status" value="1"/>
</dbReference>
<comment type="caution">
    <text evidence="5">The sequence shown here is derived from an EMBL/GenBank/DDBJ whole genome shotgun (WGS) entry which is preliminary data.</text>
</comment>
<dbReference type="RefSeq" id="WP_218235941.1">
    <property type="nucleotide sequence ID" value="NZ_BAABBB010000005.1"/>
</dbReference>
<dbReference type="CDD" id="cd06170">
    <property type="entry name" value="LuxR_C_like"/>
    <property type="match status" value="1"/>
</dbReference>
<name>A0ABP6UYI7_9ACTN</name>